<feature type="domain" description="RGS" evidence="2">
    <location>
        <begin position="736"/>
        <end position="848"/>
    </location>
</feature>
<protein>
    <submittedName>
        <fullName evidence="4">Aste57867_13149 protein</fullName>
    </submittedName>
</protein>
<dbReference type="EMBL" id="CAADRA010005455">
    <property type="protein sequence ID" value="VFT89990.1"/>
    <property type="molecule type" value="Genomic_DNA"/>
</dbReference>
<dbReference type="InterPro" id="IPR036305">
    <property type="entry name" value="RGS_sf"/>
</dbReference>
<evidence type="ECO:0000259" key="2">
    <source>
        <dbReference type="PROSITE" id="PS50132"/>
    </source>
</evidence>
<evidence type="ECO:0000313" key="3">
    <source>
        <dbReference type="EMBL" id="KAF0696068.1"/>
    </source>
</evidence>
<feature type="domain" description="RGS" evidence="2">
    <location>
        <begin position="406"/>
        <end position="520"/>
    </location>
</feature>
<evidence type="ECO:0000313" key="5">
    <source>
        <dbReference type="Proteomes" id="UP000332933"/>
    </source>
</evidence>
<dbReference type="InterPro" id="IPR044926">
    <property type="entry name" value="RGS_subdomain_2"/>
</dbReference>
<reference evidence="4 5" key="1">
    <citation type="submission" date="2019-03" db="EMBL/GenBank/DDBJ databases">
        <authorList>
            <person name="Gaulin E."/>
            <person name="Dumas B."/>
        </authorList>
    </citation>
    <scope>NUCLEOTIDE SEQUENCE [LARGE SCALE GENOMIC DNA]</scope>
    <source>
        <strain evidence="4">CBS 568.67</strain>
    </source>
</reference>
<dbReference type="SMART" id="SM00315">
    <property type="entry name" value="RGS"/>
    <property type="match status" value="4"/>
</dbReference>
<gene>
    <name evidence="4" type="primary">Aste57867_13149</name>
    <name evidence="3" type="ORF">As57867_013100</name>
    <name evidence="4" type="ORF">ASTE57867_13149</name>
</gene>
<keyword evidence="5" id="KW-1185">Reference proteome</keyword>
<evidence type="ECO:0000313" key="4">
    <source>
        <dbReference type="EMBL" id="VFT89990.1"/>
    </source>
</evidence>
<dbReference type="InterPro" id="IPR016137">
    <property type="entry name" value="RGS"/>
</dbReference>
<dbReference type="Proteomes" id="UP000332933">
    <property type="component" value="Unassembled WGS sequence"/>
</dbReference>
<dbReference type="PROSITE" id="PS50132">
    <property type="entry name" value="RGS"/>
    <property type="match status" value="4"/>
</dbReference>
<evidence type="ECO:0000256" key="1">
    <source>
        <dbReference type="SAM" id="MobiDB-lite"/>
    </source>
</evidence>
<name>A0A485KXD0_9STRA</name>
<feature type="domain" description="RGS" evidence="2">
    <location>
        <begin position="569"/>
        <end position="667"/>
    </location>
</feature>
<organism evidence="4 5">
    <name type="scientific">Aphanomyces stellatus</name>
    <dbReference type="NCBI Taxonomy" id="120398"/>
    <lineage>
        <taxon>Eukaryota</taxon>
        <taxon>Sar</taxon>
        <taxon>Stramenopiles</taxon>
        <taxon>Oomycota</taxon>
        <taxon>Saprolegniomycetes</taxon>
        <taxon>Saprolegniales</taxon>
        <taxon>Verrucalvaceae</taxon>
        <taxon>Aphanomyces</taxon>
    </lineage>
</organism>
<feature type="region of interest" description="Disordered" evidence="1">
    <location>
        <begin position="1"/>
        <end position="21"/>
    </location>
</feature>
<dbReference type="PANTHER" id="PTHR10845">
    <property type="entry name" value="REGULATOR OF G PROTEIN SIGNALING"/>
    <property type="match status" value="1"/>
</dbReference>
<proteinExistence type="predicted"/>
<dbReference type="Pfam" id="PF00615">
    <property type="entry name" value="RGS"/>
    <property type="match status" value="4"/>
</dbReference>
<dbReference type="OrthoDB" id="196547at2759"/>
<dbReference type="CDD" id="cd07440">
    <property type="entry name" value="RGS"/>
    <property type="match status" value="3"/>
</dbReference>
<feature type="compositionally biased region" description="Basic and acidic residues" evidence="1">
    <location>
        <begin position="686"/>
        <end position="695"/>
    </location>
</feature>
<feature type="domain" description="RGS" evidence="2">
    <location>
        <begin position="241"/>
        <end position="371"/>
    </location>
</feature>
<dbReference type="Gene3D" id="1.10.167.10">
    <property type="entry name" value="Regulator of G-protein Signalling 4, domain 2"/>
    <property type="match status" value="4"/>
</dbReference>
<dbReference type="PANTHER" id="PTHR10845:SF192">
    <property type="entry name" value="DOUBLE HIT, ISOFORM B"/>
    <property type="match status" value="1"/>
</dbReference>
<accession>A0A485KXD0</accession>
<dbReference type="EMBL" id="VJMH01005434">
    <property type="protein sequence ID" value="KAF0696068.1"/>
    <property type="molecule type" value="Genomic_DNA"/>
</dbReference>
<sequence length="863" mass="97633">MGSVLGKRQKSRAHSAANVVEPAAETSVIKPALKPHAVTDVSHVDSSSVTSADVVHPLGQTRATKTAKMILKSVISASTQDLLATGTTAEDLLTGNKTSQAFLNYIRFTEAGVSKQSSVIENALVFWMTVRDLDFVPDGMFRSFVIAGAYESYIQPHAKREIPIFSGIERAQLKILLDEVQMDKATVLLQQFSMDALELVRNSFANFLSDRGPYGFRETRIVKGTLPANHPHEAQAEQRELLEDLLEQPSSCRAFREYFTRIGGCPDFMFLVDVLDYKDTVQALHNETMTPEKQALHVGYTMRKLRKIYNKYLKAGSKAMINLQERQREALLMQMSKNDIPAAEVFDTALNNCSYVVIVEHLHPFLQSPEYAASKNRKTEPEIHGQQDYFSPVNGLPTIPIPTLPVMVSGSGAKFFRSYLREEGVEPTMDFFLEIEQFKLLPHNKKSYIATIAGKIFKKYICRGAKLEVFLPAHIRRHILQDIADPRDDTFNEASEYILGLWERKYIKPFRNTKWFNEMHLHYTKEQNSLDSSDSAGKRVTLSDPAELISQNAFRDMLGKESSTQMTQFHRFLVKESCASYLLFYTEIEEFKRLPKSDYLTRQAKKIYYRFLEPSAKESVSMATATISEITTHMDNPSPAMFKTAQDEVLVFLWKVLYPKFVKSPFYCDIGSVTATNGNGGNNGNRSDKSYKESTGRSPVRPSMAKKGTVAPSMLSKRSGTAENLHALAQAPPDVTIQLILANHDTRSMFLAFCEEIYCAESLYFWLECNEYKSIPHVDYLRVRAQKIYRKYIADTAKLQVNLIHSIVRDIDKNLAAPSRTLFVKAQEAIVFMMGKDTFPKFKASKNFDPCVRVLAEAHMSPS</sequence>
<dbReference type="AlphaFoldDB" id="A0A485KXD0"/>
<reference evidence="3" key="2">
    <citation type="submission" date="2019-06" db="EMBL/GenBank/DDBJ databases">
        <title>Genomics analysis of Aphanomyces spp. identifies a new class of oomycete effector associated with host adaptation.</title>
        <authorList>
            <person name="Gaulin E."/>
        </authorList>
    </citation>
    <scope>NUCLEOTIDE SEQUENCE</scope>
    <source>
        <strain evidence="3">CBS 578.67</strain>
    </source>
</reference>
<dbReference type="SUPFAM" id="SSF48097">
    <property type="entry name" value="Regulator of G-protein signaling, RGS"/>
    <property type="match status" value="4"/>
</dbReference>
<feature type="region of interest" description="Disordered" evidence="1">
    <location>
        <begin position="678"/>
        <end position="712"/>
    </location>
</feature>